<dbReference type="GO" id="GO:0004806">
    <property type="term" value="F:triacylglycerol lipase activity"/>
    <property type="evidence" value="ECO:0007669"/>
    <property type="project" value="InterPro"/>
</dbReference>
<sequence>MMRPMYVHVQISIMVSSTVFEDKKHASVEYDTVVYKDVCYEPLGCFSTDPPFGGPERPLVMLPQSPQKMQTRFILHTRQSKDPQYLDAVNSRDALDVLTNFQPRLTIFIIHGFLDTIRTKTWMKEMTKELLLHGDYNVFIVDWSGGNFFPYTQATANTRVVGAQVAYLANYLISSGNITAADVHIIGHSLGAQTAGYAGERIPRCGRISGLDPAGPLFVGTPTEVRLDPSDAVFVDTIHTDMPYTLRPSLGTTDASGHANFYPNGGHDQPGCGLTSSVIQDIMFCDLFRLGIDETITCSHIRAHQLYSESINSPCPFTAFRCASEADFKAKRCQGCQNADCSRMGFHADKFKPPPGQIFSYFLRTADKPRFCR</sequence>
<dbReference type="InterPro" id="IPR000734">
    <property type="entry name" value="TAG_lipase"/>
</dbReference>
<evidence type="ECO:0000313" key="8">
    <source>
        <dbReference type="Proteomes" id="UP000678393"/>
    </source>
</evidence>
<dbReference type="PANTHER" id="PTHR11610">
    <property type="entry name" value="LIPASE"/>
    <property type="match status" value="1"/>
</dbReference>
<proteinExistence type="inferred from homology"/>
<dbReference type="GO" id="GO:0005615">
    <property type="term" value="C:extracellular space"/>
    <property type="evidence" value="ECO:0007669"/>
    <property type="project" value="TreeGrafter"/>
</dbReference>
<dbReference type="Gene3D" id="3.40.50.1820">
    <property type="entry name" value="alpha/beta hydrolase"/>
    <property type="match status" value="1"/>
</dbReference>
<organism evidence="7 8">
    <name type="scientific">Candidula unifasciata</name>
    <dbReference type="NCBI Taxonomy" id="100452"/>
    <lineage>
        <taxon>Eukaryota</taxon>
        <taxon>Metazoa</taxon>
        <taxon>Spiralia</taxon>
        <taxon>Lophotrochozoa</taxon>
        <taxon>Mollusca</taxon>
        <taxon>Gastropoda</taxon>
        <taxon>Heterobranchia</taxon>
        <taxon>Euthyneura</taxon>
        <taxon>Panpulmonata</taxon>
        <taxon>Eupulmonata</taxon>
        <taxon>Stylommatophora</taxon>
        <taxon>Helicina</taxon>
        <taxon>Helicoidea</taxon>
        <taxon>Geomitridae</taxon>
        <taxon>Candidula</taxon>
    </lineage>
</organism>
<evidence type="ECO:0000313" key="7">
    <source>
        <dbReference type="EMBL" id="CAG5122855.1"/>
    </source>
</evidence>
<evidence type="ECO:0000256" key="5">
    <source>
        <dbReference type="RuleBase" id="RU004262"/>
    </source>
</evidence>
<evidence type="ECO:0000256" key="3">
    <source>
        <dbReference type="ARBA" id="ARBA00022525"/>
    </source>
</evidence>
<comment type="caution">
    <text evidence="7">The sequence shown here is derived from an EMBL/GenBank/DDBJ whole genome shotgun (WGS) entry which is preliminary data.</text>
</comment>
<dbReference type="InterPro" id="IPR029058">
    <property type="entry name" value="AB_hydrolase_fold"/>
</dbReference>
<gene>
    <name evidence="7" type="ORF">CUNI_LOCUS8413</name>
</gene>
<dbReference type="GO" id="GO:0016042">
    <property type="term" value="P:lipid catabolic process"/>
    <property type="evidence" value="ECO:0007669"/>
    <property type="project" value="TreeGrafter"/>
</dbReference>
<dbReference type="PRINTS" id="PR00821">
    <property type="entry name" value="TAGLIPASE"/>
</dbReference>
<name>A0A8S3Z4C7_9EUPU</name>
<dbReference type="FunFam" id="3.40.50.1820:FF:000033">
    <property type="entry name" value="Pancreatic triacylglycerol lipase"/>
    <property type="match status" value="1"/>
</dbReference>
<dbReference type="AlphaFoldDB" id="A0A8S3Z4C7"/>
<dbReference type="InterPro" id="IPR002331">
    <property type="entry name" value="Lipase_panc"/>
</dbReference>
<comment type="subcellular location">
    <subcellularLocation>
        <location evidence="1">Secreted</location>
    </subcellularLocation>
</comment>
<feature type="non-terminal residue" evidence="7">
    <location>
        <position position="373"/>
    </location>
</feature>
<dbReference type="OrthoDB" id="199913at2759"/>
<accession>A0A8S3Z4C7</accession>
<evidence type="ECO:0000256" key="2">
    <source>
        <dbReference type="ARBA" id="ARBA00010701"/>
    </source>
</evidence>
<dbReference type="SUPFAM" id="SSF53474">
    <property type="entry name" value="alpha/beta-Hydrolases"/>
    <property type="match status" value="1"/>
</dbReference>
<dbReference type="InterPro" id="IPR033906">
    <property type="entry name" value="Lipase_N"/>
</dbReference>
<keyword evidence="8" id="KW-1185">Reference proteome</keyword>
<feature type="non-terminal residue" evidence="7">
    <location>
        <position position="1"/>
    </location>
</feature>
<keyword evidence="4" id="KW-1015">Disulfide bond</keyword>
<dbReference type="InterPro" id="IPR013818">
    <property type="entry name" value="Lipase"/>
</dbReference>
<evidence type="ECO:0000259" key="6">
    <source>
        <dbReference type="Pfam" id="PF00151"/>
    </source>
</evidence>
<reference evidence="7" key="1">
    <citation type="submission" date="2021-04" db="EMBL/GenBank/DDBJ databases">
        <authorList>
            <consortium name="Molecular Ecology Group"/>
        </authorList>
    </citation>
    <scope>NUCLEOTIDE SEQUENCE</scope>
</reference>
<dbReference type="Proteomes" id="UP000678393">
    <property type="component" value="Unassembled WGS sequence"/>
</dbReference>
<dbReference type="PRINTS" id="PR00823">
    <property type="entry name" value="PANCLIPASE"/>
</dbReference>
<evidence type="ECO:0000256" key="1">
    <source>
        <dbReference type="ARBA" id="ARBA00004613"/>
    </source>
</evidence>
<dbReference type="CDD" id="cd00707">
    <property type="entry name" value="Pancreat_lipase_like"/>
    <property type="match status" value="1"/>
</dbReference>
<dbReference type="EMBL" id="CAJHNH020001379">
    <property type="protein sequence ID" value="CAG5122855.1"/>
    <property type="molecule type" value="Genomic_DNA"/>
</dbReference>
<evidence type="ECO:0000256" key="4">
    <source>
        <dbReference type="ARBA" id="ARBA00023157"/>
    </source>
</evidence>
<feature type="domain" description="Lipase" evidence="6">
    <location>
        <begin position="37"/>
        <end position="371"/>
    </location>
</feature>
<comment type="similarity">
    <text evidence="2 5">Belongs to the AB hydrolase superfamily. Lipase family.</text>
</comment>
<dbReference type="Pfam" id="PF00151">
    <property type="entry name" value="Lipase"/>
    <property type="match status" value="1"/>
</dbReference>
<keyword evidence="3" id="KW-0964">Secreted</keyword>
<protein>
    <recommendedName>
        <fullName evidence="6">Lipase domain-containing protein</fullName>
    </recommendedName>
</protein>